<dbReference type="SUPFAM" id="SSF53062">
    <property type="entry name" value="PTS system fructose IIA component-like"/>
    <property type="match status" value="1"/>
</dbReference>
<proteinExistence type="predicted"/>
<dbReference type="RefSeq" id="WP_245854602.1">
    <property type="nucleotide sequence ID" value="NZ_PDJH01000001.1"/>
</dbReference>
<dbReference type="PROSITE" id="PS00369">
    <property type="entry name" value="PTS_HPR_HIS"/>
    <property type="match status" value="1"/>
</dbReference>
<sequence>MADDVRPERVALVLVSHSAQIAEGTAGLAAQMAPGVTIRPVGGLPDGGLGTDFDRTLEELSGAAEGALGVVVLADLGSAVLTVESAIEFLDDDVAARTRLADAPFVEGTVAAAVTAHGGGDLDAVLAAAEHAGSTFVRRSGNLGEETQHGASDEEDTMAATGTGLARQVEVRNPMGLHARPAALLARMVAGYDASLTIGGVNAASVLELMKLGAVGGQVVEVDGSGPQAEEAIAAVVEAIEGGFGEV</sequence>
<dbReference type="PRINTS" id="PR00107">
    <property type="entry name" value="PHOSPHOCPHPR"/>
</dbReference>
<evidence type="ECO:0000256" key="5">
    <source>
        <dbReference type="ARBA" id="ARBA00020422"/>
    </source>
</evidence>
<dbReference type="EMBL" id="PDJH01000001">
    <property type="protein sequence ID" value="PFG35987.1"/>
    <property type="molecule type" value="Genomic_DNA"/>
</dbReference>
<evidence type="ECO:0000256" key="7">
    <source>
        <dbReference type="ARBA" id="ARBA00046577"/>
    </source>
</evidence>
<evidence type="ECO:0000313" key="10">
    <source>
        <dbReference type="EMBL" id="PFG35987.1"/>
    </source>
</evidence>
<dbReference type="SUPFAM" id="SSF55594">
    <property type="entry name" value="HPr-like"/>
    <property type="match status" value="1"/>
</dbReference>
<dbReference type="PANTHER" id="PTHR38594:SF1">
    <property type="entry name" value="PEP-DEPENDENT DIHYDROXYACETONE KINASE, PHOSPHORYL DONOR SUBUNIT DHAM"/>
    <property type="match status" value="1"/>
</dbReference>
<reference evidence="10 11" key="1">
    <citation type="submission" date="2017-10" db="EMBL/GenBank/DDBJ databases">
        <title>Sequencing the genomes of 1000 actinobacteria strains.</title>
        <authorList>
            <person name="Klenk H.-P."/>
        </authorList>
    </citation>
    <scope>NUCLEOTIDE SEQUENCE [LARGE SCALE GENOMIC DNA]</scope>
    <source>
        <strain evidence="10 11">DSM 21574</strain>
    </source>
</reference>
<dbReference type="InterPro" id="IPR039643">
    <property type="entry name" value="DhaM"/>
</dbReference>
<dbReference type="GO" id="GO:0016020">
    <property type="term" value="C:membrane"/>
    <property type="evidence" value="ECO:0007669"/>
    <property type="project" value="InterPro"/>
</dbReference>
<dbReference type="Gene3D" id="3.40.50.510">
    <property type="entry name" value="Phosphotransferase system, mannose-type IIA component"/>
    <property type="match status" value="1"/>
</dbReference>
<evidence type="ECO:0000256" key="4">
    <source>
        <dbReference type="ARBA" id="ARBA00012095"/>
    </source>
</evidence>
<comment type="function">
    <text evidence="3">General (non sugar-specific) component of the phosphoenolpyruvate-dependent sugar phosphotransferase system (sugar PTS). This major carbohydrate active-transport system catalyzes the phosphorylation of incoming sugar substrates concomitantly with their translocation across the cell membrane. The phosphoryl group from phosphoenolpyruvate (PEP) is transferred to the phosphoryl carrier protein HPr by enzyme I. Phospho-HPr then transfers it to the PTS EIIA domain.</text>
</comment>
<comment type="caution">
    <text evidence="10">The sequence shown here is derived from an EMBL/GenBank/DDBJ whole genome shotgun (WGS) entry which is preliminary data.</text>
</comment>
<evidence type="ECO:0000256" key="1">
    <source>
        <dbReference type="ARBA" id="ARBA00001113"/>
    </source>
</evidence>
<organism evidence="10 11">
    <name type="scientific">Flavimobilis soli</name>
    <dbReference type="NCBI Taxonomy" id="442709"/>
    <lineage>
        <taxon>Bacteria</taxon>
        <taxon>Bacillati</taxon>
        <taxon>Actinomycetota</taxon>
        <taxon>Actinomycetes</taxon>
        <taxon>Micrococcales</taxon>
        <taxon>Jonesiaceae</taxon>
        <taxon>Flavimobilis</taxon>
    </lineage>
</organism>
<protein>
    <recommendedName>
        <fullName evidence="5">Phosphocarrier protein HPr</fullName>
        <ecNumber evidence="4">2.7.1.121</ecNumber>
    </recommendedName>
</protein>
<dbReference type="EC" id="2.7.1.121" evidence="4"/>
<dbReference type="NCBIfam" id="TIGR02364">
    <property type="entry name" value="dha_pts"/>
    <property type="match status" value="1"/>
</dbReference>
<dbReference type="InterPro" id="IPR000032">
    <property type="entry name" value="HPr-like"/>
</dbReference>
<feature type="domain" description="HPr" evidence="9">
    <location>
        <begin position="164"/>
        <end position="247"/>
    </location>
</feature>
<dbReference type="InterPro" id="IPR035895">
    <property type="entry name" value="HPr-like_sf"/>
</dbReference>
<dbReference type="GO" id="GO:0019563">
    <property type="term" value="P:glycerol catabolic process"/>
    <property type="evidence" value="ECO:0007669"/>
    <property type="project" value="InterPro"/>
</dbReference>
<dbReference type="GO" id="GO:0047324">
    <property type="term" value="F:phosphoenolpyruvate-glycerone phosphotransferase activity"/>
    <property type="evidence" value="ECO:0007669"/>
    <property type="project" value="UniProtKB-EC"/>
</dbReference>
<gene>
    <name evidence="10" type="ORF">ATL41_0688</name>
</gene>
<comment type="function">
    <text evidence="2">Component of the dihydroxyacetone kinase complex, which is responsible for the phosphoenolpyruvate (PEP)-dependent phosphorylation of dihydroxyacetone. DhaM serves as the phosphoryl donor. Is phosphorylated by phosphoenolpyruvate in an EI- and HPr-dependent reaction, and a phosphorelay system on histidine residues finally leads to phosphoryl transfer to DhaL and dihydroxyacetone.</text>
</comment>
<evidence type="ECO:0000256" key="2">
    <source>
        <dbReference type="ARBA" id="ARBA00002788"/>
    </source>
</evidence>
<name>A0A2A9EAA3_9MICO</name>
<dbReference type="PANTHER" id="PTHR38594">
    <property type="entry name" value="PEP-DEPENDENT DIHYDROXYACETONE KINASE, PHOSPHORYL DONOR SUBUNIT DHAM"/>
    <property type="match status" value="1"/>
</dbReference>
<keyword evidence="6" id="KW-0808">Transferase</keyword>
<evidence type="ECO:0000256" key="3">
    <source>
        <dbReference type="ARBA" id="ARBA00003681"/>
    </source>
</evidence>
<dbReference type="CDD" id="cd00367">
    <property type="entry name" value="PTS-HPr_like"/>
    <property type="match status" value="1"/>
</dbReference>
<dbReference type="Pfam" id="PF00381">
    <property type="entry name" value="PTS-HPr"/>
    <property type="match status" value="1"/>
</dbReference>
<dbReference type="InterPro" id="IPR036662">
    <property type="entry name" value="PTS_EIIA_man-typ_sf"/>
</dbReference>
<evidence type="ECO:0000313" key="11">
    <source>
        <dbReference type="Proteomes" id="UP000221394"/>
    </source>
</evidence>
<dbReference type="Pfam" id="PF03610">
    <property type="entry name" value="EIIA-man"/>
    <property type="match status" value="1"/>
</dbReference>
<dbReference type="InterPro" id="IPR012844">
    <property type="entry name" value="DhaM_N"/>
</dbReference>
<evidence type="ECO:0000256" key="6">
    <source>
        <dbReference type="ARBA" id="ARBA00022679"/>
    </source>
</evidence>
<dbReference type="GO" id="GO:0009401">
    <property type="term" value="P:phosphoenolpyruvate-dependent sugar phosphotransferase system"/>
    <property type="evidence" value="ECO:0007669"/>
    <property type="project" value="InterPro"/>
</dbReference>
<dbReference type="PROSITE" id="PS51350">
    <property type="entry name" value="PTS_HPR_DOM"/>
    <property type="match status" value="1"/>
</dbReference>
<feature type="domain" description="PTS EIIA type-4" evidence="8">
    <location>
        <begin position="9"/>
        <end position="137"/>
    </location>
</feature>
<dbReference type="PROSITE" id="PS51096">
    <property type="entry name" value="PTS_EIIA_TYPE_4"/>
    <property type="match status" value="1"/>
</dbReference>
<dbReference type="AlphaFoldDB" id="A0A2A9EAA3"/>
<dbReference type="Gene3D" id="3.30.1340.10">
    <property type="entry name" value="HPr-like"/>
    <property type="match status" value="1"/>
</dbReference>
<evidence type="ECO:0000259" key="9">
    <source>
        <dbReference type="PROSITE" id="PS51350"/>
    </source>
</evidence>
<comment type="subunit">
    <text evidence="7">Homodimer. The dihydroxyacetone kinase complex is composed of a homodimer of DhaM, a homodimer of DhaK and the subunit DhaL.</text>
</comment>
<dbReference type="NCBIfam" id="TIGR01003">
    <property type="entry name" value="PTS_HPr_family"/>
    <property type="match status" value="1"/>
</dbReference>
<comment type="catalytic activity">
    <reaction evidence="1">
        <text>dihydroxyacetone + phosphoenolpyruvate = dihydroxyacetone phosphate + pyruvate</text>
        <dbReference type="Rhea" id="RHEA:18381"/>
        <dbReference type="ChEBI" id="CHEBI:15361"/>
        <dbReference type="ChEBI" id="CHEBI:16016"/>
        <dbReference type="ChEBI" id="CHEBI:57642"/>
        <dbReference type="ChEBI" id="CHEBI:58702"/>
        <dbReference type="EC" id="2.7.1.121"/>
    </reaction>
</comment>
<keyword evidence="11" id="KW-1185">Reference proteome</keyword>
<evidence type="ECO:0000259" key="8">
    <source>
        <dbReference type="PROSITE" id="PS51096"/>
    </source>
</evidence>
<dbReference type="InterPro" id="IPR004701">
    <property type="entry name" value="PTS_EIIA_man-typ"/>
</dbReference>
<accession>A0A2A9EAA3</accession>
<dbReference type="Proteomes" id="UP000221394">
    <property type="component" value="Unassembled WGS sequence"/>
</dbReference>
<dbReference type="InterPro" id="IPR001020">
    <property type="entry name" value="PTS_HPr_His_P_site"/>
</dbReference>